<dbReference type="PROSITE" id="PS50330">
    <property type="entry name" value="UIM"/>
    <property type="match status" value="1"/>
</dbReference>
<dbReference type="EMBL" id="JNBR01000026">
    <property type="protein sequence ID" value="OQS00709.1"/>
    <property type="molecule type" value="Genomic_DNA"/>
</dbReference>
<dbReference type="InterPro" id="IPR032368">
    <property type="entry name" value="RPN13_DEUBAD"/>
</dbReference>
<evidence type="ECO:0000256" key="1">
    <source>
        <dbReference type="ARBA" id="ARBA00004123"/>
    </source>
</evidence>
<dbReference type="PANTHER" id="PTHR12225:SF0">
    <property type="entry name" value="PROTEASOMAL UBIQUITIN RECEPTOR ADRM1"/>
    <property type="match status" value="1"/>
</dbReference>
<evidence type="ECO:0000313" key="10">
    <source>
        <dbReference type="Proteomes" id="UP000243579"/>
    </source>
</evidence>
<dbReference type="Proteomes" id="UP000243579">
    <property type="component" value="Unassembled WGS sequence"/>
</dbReference>
<keyword evidence="10" id="KW-1185">Reference proteome</keyword>
<evidence type="ECO:0000256" key="2">
    <source>
        <dbReference type="ARBA" id="ARBA00004496"/>
    </source>
</evidence>
<name>A0A1V9ZRV2_ACHHY</name>
<keyword evidence="3" id="KW-0963">Cytoplasm</keyword>
<evidence type="ECO:0000313" key="9">
    <source>
        <dbReference type="EMBL" id="OQS00709.1"/>
    </source>
</evidence>
<sequence>MFPAFGTTGGARAALVEFNAGKMTAAPKEAGGTKLVVTPDLQKGKIQLVRGDDQLLHFQWKSRTTGVVADDFIIFPNDAAFQKVDTGRPNDRVYVLQYKGSSRRFFFWMQNKDGTKDADQAKKVDELMNTPHTAATSSGPTRRGAETNAPLDHNAIMQMLGALGGGSDDGHGSSAVQMAELQQILQHMGMPPASSTGASGNPSTASAVSSPAPSAVPTSPHEEDDEDDDEDVNMEDMTEEELLRLAIEESMRDVQDDSTPDAEVPPPAASPAIQLADLQRAMAAALNVQPPTASRPVSITRLLQQPAVVNVLQDPLVQAQLLPLLPETLQTPEELVATAHTPQLRQCVGALSHALNSSNFNGILSNFGLNAAAGHAQLMRGDGAFGSRHGESSGVGIGAFLAAVQAWGDANKST</sequence>
<feature type="domain" description="DEUBAD" evidence="7">
    <location>
        <begin position="290"/>
        <end position="399"/>
    </location>
</feature>
<dbReference type="STRING" id="1202772.A0A1V9ZRV2"/>
<feature type="compositionally biased region" description="Low complexity" evidence="6">
    <location>
        <begin position="202"/>
        <end position="219"/>
    </location>
</feature>
<protein>
    <submittedName>
        <fullName evidence="9">Proteasomal ubiquitin receptor ADRM1-like protein</fullName>
    </submittedName>
</protein>
<organism evidence="9 10">
    <name type="scientific">Achlya hypogyna</name>
    <name type="common">Oomycete</name>
    <name type="synonym">Protoachlya hypogyna</name>
    <dbReference type="NCBI Taxonomy" id="1202772"/>
    <lineage>
        <taxon>Eukaryota</taxon>
        <taxon>Sar</taxon>
        <taxon>Stramenopiles</taxon>
        <taxon>Oomycota</taxon>
        <taxon>Saprolegniomycetes</taxon>
        <taxon>Saprolegniales</taxon>
        <taxon>Achlyaceae</taxon>
        <taxon>Achlya</taxon>
    </lineage>
</organism>
<feature type="region of interest" description="Disordered" evidence="6">
    <location>
        <begin position="189"/>
        <end position="233"/>
    </location>
</feature>
<dbReference type="Pfam" id="PF16550">
    <property type="entry name" value="RPN13_C"/>
    <property type="match status" value="1"/>
</dbReference>
<dbReference type="InterPro" id="IPR044868">
    <property type="entry name" value="Rpn13/ADRM1_Pru"/>
</dbReference>
<feature type="domain" description="Pru" evidence="8">
    <location>
        <begin position="10"/>
        <end position="131"/>
    </location>
</feature>
<comment type="caution">
    <text evidence="9">The sequence shown here is derived from an EMBL/GenBank/DDBJ whole genome shotgun (WGS) entry which is preliminary data.</text>
</comment>
<dbReference type="Gene3D" id="1.10.2020.20">
    <property type="match status" value="1"/>
</dbReference>
<keyword evidence="5" id="KW-0539">Nucleus</keyword>
<dbReference type="AlphaFoldDB" id="A0A1V9ZRV2"/>
<dbReference type="PROSITE" id="PS51916">
    <property type="entry name" value="DEUBAD"/>
    <property type="match status" value="1"/>
</dbReference>
<evidence type="ECO:0000256" key="3">
    <source>
        <dbReference type="ARBA" id="ARBA00022490"/>
    </source>
</evidence>
<dbReference type="PROSITE" id="PS51917">
    <property type="entry name" value="PRU"/>
    <property type="match status" value="1"/>
</dbReference>
<reference evidence="9 10" key="1">
    <citation type="journal article" date="2014" name="Genome Biol. Evol.">
        <title>The secreted proteins of Achlya hypogyna and Thraustotheca clavata identify the ancestral oomycete secretome and reveal gene acquisitions by horizontal gene transfer.</title>
        <authorList>
            <person name="Misner I."/>
            <person name="Blouin N."/>
            <person name="Leonard G."/>
            <person name="Richards T.A."/>
            <person name="Lane C.E."/>
        </authorList>
    </citation>
    <scope>NUCLEOTIDE SEQUENCE [LARGE SCALE GENOMIC DNA]</scope>
    <source>
        <strain evidence="9 10">ATCC 48635</strain>
    </source>
</reference>
<accession>A0A1V9ZRV2</accession>
<dbReference type="GO" id="GO:0061133">
    <property type="term" value="F:endopeptidase activator activity"/>
    <property type="evidence" value="ECO:0007669"/>
    <property type="project" value="TreeGrafter"/>
</dbReference>
<dbReference type="GO" id="GO:0008541">
    <property type="term" value="C:proteasome regulatory particle, lid subcomplex"/>
    <property type="evidence" value="ECO:0007669"/>
    <property type="project" value="TreeGrafter"/>
</dbReference>
<dbReference type="PANTHER" id="PTHR12225">
    <property type="entry name" value="ADHESION REGULATING MOLECULE 1 110 KDA CELL MEMBRANE GLYCOPROTEIN"/>
    <property type="match status" value="1"/>
</dbReference>
<dbReference type="Gene3D" id="2.30.29.70">
    <property type="entry name" value="Proteasomal ubiquitin receptor Rpn13/ADRM1"/>
    <property type="match status" value="1"/>
</dbReference>
<keyword evidence="9" id="KW-0675">Receptor</keyword>
<dbReference type="InterPro" id="IPR038108">
    <property type="entry name" value="RPN13_DEUBAD_sf"/>
</dbReference>
<dbReference type="OrthoDB" id="340431at2759"/>
<gene>
    <name evidence="9" type="ORF">ACHHYP_02866</name>
</gene>
<dbReference type="InterPro" id="IPR038633">
    <property type="entry name" value="Rpn13/ADRM1_Pru_sf"/>
</dbReference>
<dbReference type="GO" id="GO:0005634">
    <property type="term" value="C:nucleus"/>
    <property type="evidence" value="ECO:0007669"/>
    <property type="project" value="UniProtKB-SubCell"/>
</dbReference>
<evidence type="ECO:0000256" key="4">
    <source>
        <dbReference type="ARBA" id="ARBA00022942"/>
    </source>
</evidence>
<dbReference type="CDD" id="cd13314">
    <property type="entry name" value="PH_Rpn13"/>
    <property type="match status" value="1"/>
</dbReference>
<evidence type="ECO:0000259" key="7">
    <source>
        <dbReference type="PROSITE" id="PS51916"/>
    </source>
</evidence>
<dbReference type="InterPro" id="IPR006773">
    <property type="entry name" value="Rpn13/ADRM1"/>
</dbReference>
<evidence type="ECO:0000256" key="6">
    <source>
        <dbReference type="SAM" id="MobiDB-lite"/>
    </source>
</evidence>
<evidence type="ECO:0000256" key="5">
    <source>
        <dbReference type="ARBA" id="ARBA00023242"/>
    </source>
</evidence>
<dbReference type="FunFam" id="2.30.29.70:FF:000001">
    <property type="entry name" value="Proteasomal ubiquitin receptor ADRM1"/>
    <property type="match status" value="1"/>
</dbReference>
<feature type="compositionally biased region" description="Acidic residues" evidence="6">
    <location>
        <begin position="222"/>
        <end position="233"/>
    </location>
</feature>
<proteinExistence type="predicted"/>
<comment type="subcellular location">
    <subcellularLocation>
        <location evidence="2">Cytoplasm</location>
    </subcellularLocation>
    <subcellularLocation>
        <location evidence="1">Nucleus</location>
    </subcellularLocation>
</comment>
<dbReference type="Pfam" id="PF04683">
    <property type="entry name" value="Rpn13_ADRM1_Pru"/>
    <property type="match status" value="1"/>
</dbReference>
<keyword evidence="4" id="KW-0647">Proteasome</keyword>
<dbReference type="InterPro" id="IPR044867">
    <property type="entry name" value="DEUBAD_dom"/>
</dbReference>
<evidence type="ECO:0000259" key="8">
    <source>
        <dbReference type="PROSITE" id="PS51917"/>
    </source>
</evidence>
<dbReference type="InterPro" id="IPR003903">
    <property type="entry name" value="UIM_dom"/>
</dbReference>
<dbReference type="GO" id="GO:0070628">
    <property type="term" value="F:proteasome binding"/>
    <property type="evidence" value="ECO:0007669"/>
    <property type="project" value="TreeGrafter"/>
</dbReference>
<dbReference type="GO" id="GO:0005737">
    <property type="term" value="C:cytoplasm"/>
    <property type="evidence" value="ECO:0007669"/>
    <property type="project" value="UniProtKB-SubCell"/>
</dbReference>